<keyword evidence="1" id="KW-0472">Membrane</keyword>
<keyword evidence="1" id="KW-0812">Transmembrane</keyword>
<accession>A0A2T4B1A2</accession>
<evidence type="ECO:0000313" key="2">
    <source>
        <dbReference type="EMBL" id="PTB63080.1"/>
    </source>
</evidence>
<keyword evidence="3" id="KW-1185">Reference proteome</keyword>
<evidence type="ECO:0000313" key="3">
    <source>
        <dbReference type="Proteomes" id="UP000241546"/>
    </source>
</evidence>
<organism evidence="2 3">
    <name type="scientific">Trichoderma citrinoviride</name>
    <dbReference type="NCBI Taxonomy" id="58853"/>
    <lineage>
        <taxon>Eukaryota</taxon>
        <taxon>Fungi</taxon>
        <taxon>Dikarya</taxon>
        <taxon>Ascomycota</taxon>
        <taxon>Pezizomycotina</taxon>
        <taxon>Sordariomycetes</taxon>
        <taxon>Hypocreomycetidae</taxon>
        <taxon>Hypocreales</taxon>
        <taxon>Hypocreaceae</taxon>
        <taxon>Trichoderma</taxon>
    </lineage>
</organism>
<sequence length="64" mass="7214">MSAPPRSWTTPLPTFRNFRANQPVGYTSGICVCSANMSFLGGYAVIVRRLPRTTIHQQPFLCLW</sequence>
<reference evidence="3" key="1">
    <citation type="submission" date="2016-07" db="EMBL/GenBank/DDBJ databases">
        <title>Multiple horizontal gene transfer events from other fungi enriched the ability of initially mycotrophic Trichoderma (Ascomycota) to feed on dead plant biomass.</title>
        <authorList>
            <consortium name="DOE Joint Genome Institute"/>
            <person name="Atanasova L."/>
            <person name="Chenthamara K."/>
            <person name="Zhang J."/>
            <person name="Grujic M."/>
            <person name="Henrissat B."/>
            <person name="Kuo A."/>
            <person name="Aerts A."/>
            <person name="Salamov A."/>
            <person name="Lipzen A."/>
            <person name="Labutti K."/>
            <person name="Barry K."/>
            <person name="Miao Y."/>
            <person name="Rahimi M.J."/>
            <person name="Shen Q."/>
            <person name="Grigoriev I.V."/>
            <person name="Kubicek C.P."/>
            <person name="Druzhinina I.S."/>
        </authorList>
    </citation>
    <scope>NUCLEOTIDE SEQUENCE [LARGE SCALE GENOMIC DNA]</scope>
    <source>
        <strain evidence="3">TUCIM 6016</strain>
    </source>
</reference>
<dbReference type="EMBL" id="KZ680220">
    <property type="protein sequence ID" value="PTB63080.1"/>
    <property type="molecule type" value="Genomic_DNA"/>
</dbReference>
<keyword evidence="1" id="KW-1133">Transmembrane helix</keyword>
<dbReference type="RefSeq" id="XP_024746400.1">
    <property type="nucleotide sequence ID" value="XM_024894440.1"/>
</dbReference>
<dbReference type="Proteomes" id="UP000241546">
    <property type="component" value="Unassembled WGS sequence"/>
</dbReference>
<proteinExistence type="predicted"/>
<evidence type="ECO:0000256" key="1">
    <source>
        <dbReference type="SAM" id="Phobius"/>
    </source>
</evidence>
<feature type="transmembrane region" description="Helical" evidence="1">
    <location>
        <begin position="24"/>
        <end position="46"/>
    </location>
</feature>
<gene>
    <name evidence="2" type="ORF">BBK36DRAFT_1162384</name>
</gene>
<name>A0A2T4B1A2_9HYPO</name>
<dbReference type="AlphaFoldDB" id="A0A2T4B1A2"/>
<dbReference type="GeneID" id="36602558"/>
<protein>
    <submittedName>
        <fullName evidence="2">Uncharacterized protein</fullName>
    </submittedName>
</protein>